<evidence type="ECO:0000259" key="1">
    <source>
        <dbReference type="Pfam" id="PF13098"/>
    </source>
</evidence>
<reference evidence="2 3" key="1">
    <citation type="journal article" date="2014" name="BMC Genomics">
        <title>The genome of the intracellular bacterium of the coastal bivalve, Solemya velum: a blueprint for thriving in and out of symbiosis.</title>
        <authorList>
            <person name="Dmytrenko O."/>
            <person name="Russell S.L."/>
            <person name="Loo W.T."/>
            <person name="Fontanez K.M."/>
            <person name="Liao L."/>
            <person name="Roeselers G."/>
            <person name="Sharma R."/>
            <person name="Stewart F.J."/>
            <person name="Newton I.L."/>
            <person name="Woyke T."/>
            <person name="Wu D."/>
            <person name="Lang J.M."/>
            <person name="Eisen J.A."/>
            <person name="Cavanaugh C.M."/>
        </authorList>
    </citation>
    <scope>NUCLEOTIDE SEQUENCE [LARGE SCALE GENOMIC DNA]</scope>
    <source>
        <strain evidence="2 3">WH</strain>
    </source>
</reference>
<comment type="caution">
    <text evidence="2">The sequence shown here is derived from an EMBL/GenBank/DDBJ whole genome shotgun (WGS) entry which is preliminary data.</text>
</comment>
<accession>A0A0B0H900</accession>
<feature type="domain" description="Thioredoxin-like fold" evidence="1">
    <location>
        <begin position="71"/>
        <end position="174"/>
    </location>
</feature>
<dbReference type="Proteomes" id="UP000030856">
    <property type="component" value="Unassembled WGS sequence"/>
</dbReference>
<dbReference type="OrthoDB" id="9791630at2"/>
<sequence>MKGKRQQCQAGTGIAFFGLLLFLLLSPGMLFAASDDSIVFDDIQLEEPLKYPDWFILPSGDLGDDLEDALAKGKQGIVVYFGQKRCSYCEQFLSLDLGTPDIRTYMQKNFDVLPIDIWGIEDITDTDGNEYTERDLSIKYQVNFTSSLIFYNSEGEKVFRLRGFYPPYKFRAALKYVVGEFYKTETFRDYLARAEPGVFFQEGGLTERDFFMAPPYELARTDQPAVKPLAVFFEQGNCHACDLLHSGPLNDDRLVAELDKMDVVQVNIASDDEVTTPSGKKTTAREWADELGIFHLPTILFFDEAGREVMRVDSIVQFYRKWGVLDYINRRAYNEQVDYQLWRLKQRDVAE</sequence>
<dbReference type="SUPFAM" id="SSF52833">
    <property type="entry name" value="Thioredoxin-like"/>
    <property type="match status" value="2"/>
</dbReference>
<protein>
    <submittedName>
        <fullName evidence="2">Thioredoxin-like protein</fullName>
    </submittedName>
</protein>
<organism evidence="2 3">
    <name type="scientific">Solemya velum gill symbiont</name>
    <dbReference type="NCBI Taxonomy" id="2340"/>
    <lineage>
        <taxon>Bacteria</taxon>
        <taxon>Pseudomonadati</taxon>
        <taxon>Pseudomonadota</taxon>
        <taxon>Gammaproteobacteria</taxon>
        <taxon>sulfur-oxidizing symbionts</taxon>
    </lineage>
</organism>
<dbReference type="STRING" id="2340.JV46_27420"/>
<evidence type="ECO:0000313" key="2">
    <source>
        <dbReference type="EMBL" id="KHF24329.1"/>
    </source>
</evidence>
<dbReference type="Gene3D" id="3.40.30.10">
    <property type="entry name" value="Glutaredoxin"/>
    <property type="match status" value="2"/>
</dbReference>
<dbReference type="Pfam" id="PF13098">
    <property type="entry name" value="Thioredoxin_2"/>
    <property type="match status" value="2"/>
</dbReference>
<dbReference type="InterPro" id="IPR012336">
    <property type="entry name" value="Thioredoxin-like_fold"/>
</dbReference>
<dbReference type="InterPro" id="IPR036249">
    <property type="entry name" value="Thioredoxin-like_sf"/>
</dbReference>
<evidence type="ECO:0000313" key="3">
    <source>
        <dbReference type="Proteomes" id="UP000030856"/>
    </source>
</evidence>
<feature type="domain" description="Thioredoxin-like fold" evidence="1">
    <location>
        <begin position="226"/>
        <end position="317"/>
    </location>
</feature>
<dbReference type="AlphaFoldDB" id="A0A0B0H900"/>
<proteinExistence type="predicted"/>
<keyword evidence="3" id="KW-1185">Reference proteome</keyword>
<name>A0A0B0H900_SOVGS</name>
<dbReference type="eggNOG" id="COG2143">
    <property type="taxonomic scope" value="Bacteria"/>
</dbReference>
<dbReference type="EMBL" id="JRAA01000003">
    <property type="protein sequence ID" value="KHF24329.1"/>
    <property type="molecule type" value="Genomic_DNA"/>
</dbReference>
<gene>
    <name evidence="2" type="ORF">JV46_27420</name>
</gene>
<dbReference type="RefSeq" id="WP_052132322.1">
    <property type="nucleotide sequence ID" value="NZ_JRAA01000003.1"/>
</dbReference>